<sequence length="420" mass="44877">MDRAGDVHTAGASPQHVGRAGRQDGHRVQAGESGAACAAHWARWAGCGTGQIAGGRRTRGNGGNGPCHNGNGGCRGARRAEQAGADRRDQPWLSARHPLRQRSRRAGPVARTPPSQPTPDAQHVDHRPYPQALARRPQVTTDGIVRIPADIDQPDKIVWGLTARQTVILAVTAVLLYGEYAAFGERLPLAAALALPIVVAGVLLAFGTRDGVGLDRYALAALHHVTSRKHLIPEPGEIPAPAAWIAARKGPRAGPLRLPARGVTEDGLIDLGDRDGVAAVAEVSTVSFALRTPDEQDELVAVFARWLNSLSGPVQILVRAERADLTPTIDALLDQARDLPHPALTTAAQQHAAFLTDLADRHELLRRRVLLVVREQSAGRALRRIEEAARVLSACGLDVRLLDRHAVATCFDTEWPGGAR</sequence>
<organism evidence="3 4">
    <name type="scientific">Spongiactinospora rosea</name>
    <dbReference type="NCBI Taxonomy" id="2248750"/>
    <lineage>
        <taxon>Bacteria</taxon>
        <taxon>Bacillati</taxon>
        <taxon>Actinomycetota</taxon>
        <taxon>Actinomycetes</taxon>
        <taxon>Streptosporangiales</taxon>
        <taxon>Streptosporangiaceae</taxon>
        <taxon>Spongiactinospora</taxon>
    </lineage>
</organism>
<evidence type="ECO:0008006" key="5">
    <source>
        <dbReference type="Google" id="ProtNLM"/>
    </source>
</evidence>
<evidence type="ECO:0000256" key="1">
    <source>
        <dbReference type="SAM" id="MobiDB-lite"/>
    </source>
</evidence>
<evidence type="ECO:0000313" key="4">
    <source>
        <dbReference type="Proteomes" id="UP000253303"/>
    </source>
</evidence>
<accession>A0A366M9C3</accession>
<keyword evidence="2" id="KW-1133">Transmembrane helix</keyword>
<dbReference type="Pfam" id="PF12666">
    <property type="entry name" value="PrgI"/>
    <property type="match status" value="1"/>
</dbReference>
<keyword evidence="4" id="KW-1185">Reference proteome</keyword>
<reference evidence="3 4" key="1">
    <citation type="submission" date="2018-06" db="EMBL/GenBank/DDBJ databases">
        <title>Sphaerisporangium craniellae sp. nov., isolated from a marine sponge in the South China Sea.</title>
        <authorList>
            <person name="Li L."/>
        </authorList>
    </citation>
    <scope>NUCLEOTIDE SEQUENCE [LARGE SCALE GENOMIC DNA]</scope>
    <source>
        <strain evidence="3 4">LHW63015</strain>
    </source>
</reference>
<keyword evidence="2" id="KW-0472">Membrane</keyword>
<evidence type="ECO:0000256" key="2">
    <source>
        <dbReference type="SAM" id="Phobius"/>
    </source>
</evidence>
<feature type="region of interest" description="Disordered" evidence="1">
    <location>
        <begin position="56"/>
        <end position="137"/>
    </location>
</feature>
<gene>
    <name evidence="3" type="ORF">DP939_00055</name>
</gene>
<dbReference type="InterPro" id="IPR024414">
    <property type="entry name" value="Uncharacterised_PrgI"/>
</dbReference>
<feature type="compositionally biased region" description="Gly residues" evidence="1">
    <location>
        <begin position="60"/>
        <end position="75"/>
    </location>
</feature>
<feature type="transmembrane region" description="Helical" evidence="2">
    <location>
        <begin position="166"/>
        <end position="183"/>
    </location>
</feature>
<feature type="region of interest" description="Disordered" evidence="1">
    <location>
        <begin position="1"/>
        <end position="28"/>
    </location>
</feature>
<dbReference type="Proteomes" id="UP000253303">
    <property type="component" value="Unassembled WGS sequence"/>
</dbReference>
<name>A0A366M9C3_9ACTN</name>
<evidence type="ECO:0000313" key="3">
    <source>
        <dbReference type="EMBL" id="RBQ22129.1"/>
    </source>
</evidence>
<protein>
    <recommendedName>
        <fullName evidence="5">PrgI family protein</fullName>
    </recommendedName>
</protein>
<dbReference type="AlphaFoldDB" id="A0A366M9C3"/>
<keyword evidence="2" id="KW-0812">Transmembrane</keyword>
<comment type="caution">
    <text evidence="3">The sequence shown here is derived from an EMBL/GenBank/DDBJ whole genome shotgun (WGS) entry which is preliminary data.</text>
</comment>
<proteinExistence type="predicted"/>
<feature type="compositionally biased region" description="Basic and acidic residues" evidence="1">
    <location>
        <begin position="78"/>
        <end position="90"/>
    </location>
</feature>
<feature type="transmembrane region" description="Helical" evidence="2">
    <location>
        <begin position="189"/>
        <end position="207"/>
    </location>
</feature>
<dbReference type="EMBL" id="QMEY01000001">
    <property type="protein sequence ID" value="RBQ22129.1"/>
    <property type="molecule type" value="Genomic_DNA"/>
</dbReference>